<dbReference type="AlphaFoldDB" id="A0A8J6HUN8"/>
<accession>A0A8J6HUN8</accession>
<protein>
    <submittedName>
        <fullName evidence="2">Uncharacterized protein</fullName>
    </submittedName>
</protein>
<sequence>MTIVEALPINEEAKSPASDVCPTGHDPQGKSGLVPRVAFFRAPPRGRVLMRLHVRHWVSLAFTGSE</sequence>
<comment type="caution">
    <text evidence="2">The sequence shown here is derived from an EMBL/GenBank/DDBJ whole genome shotgun (WGS) entry which is preliminary data.</text>
</comment>
<evidence type="ECO:0000256" key="1">
    <source>
        <dbReference type="SAM" id="MobiDB-lite"/>
    </source>
</evidence>
<gene>
    <name evidence="2" type="ORF">GEV33_000550</name>
</gene>
<reference evidence="2" key="2">
    <citation type="submission" date="2021-08" db="EMBL/GenBank/DDBJ databases">
        <authorList>
            <person name="Eriksson T."/>
        </authorList>
    </citation>
    <scope>NUCLEOTIDE SEQUENCE</scope>
    <source>
        <strain evidence="2">Stoneville</strain>
        <tissue evidence="2">Whole head</tissue>
    </source>
</reference>
<keyword evidence="3" id="KW-1185">Reference proteome</keyword>
<reference evidence="2" key="1">
    <citation type="journal article" date="2020" name="J Insects Food Feed">
        <title>The yellow mealworm (Tenebrio molitor) genome: a resource for the emerging insects as food and feed industry.</title>
        <authorList>
            <person name="Eriksson T."/>
            <person name="Andere A."/>
            <person name="Kelstrup H."/>
            <person name="Emery V."/>
            <person name="Picard C."/>
        </authorList>
    </citation>
    <scope>NUCLEOTIDE SEQUENCE</scope>
    <source>
        <strain evidence="2">Stoneville</strain>
        <tissue evidence="2">Whole head</tissue>
    </source>
</reference>
<feature type="region of interest" description="Disordered" evidence="1">
    <location>
        <begin position="1"/>
        <end position="29"/>
    </location>
</feature>
<dbReference type="EMBL" id="JABDTM020003457">
    <property type="protein sequence ID" value="KAH0822241.1"/>
    <property type="molecule type" value="Genomic_DNA"/>
</dbReference>
<proteinExistence type="predicted"/>
<evidence type="ECO:0000313" key="3">
    <source>
        <dbReference type="Proteomes" id="UP000719412"/>
    </source>
</evidence>
<name>A0A8J6HUN8_TENMO</name>
<dbReference type="Proteomes" id="UP000719412">
    <property type="component" value="Unassembled WGS sequence"/>
</dbReference>
<organism evidence="2 3">
    <name type="scientific">Tenebrio molitor</name>
    <name type="common">Yellow mealworm beetle</name>
    <dbReference type="NCBI Taxonomy" id="7067"/>
    <lineage>
        <taxon>Eukaryota</taxon>
        <taxon>Metazoa</taxon>
        <taxon>Ecdysozoa</taxon>
        <taxon>Arthropoda</taxon>
        <taxon>Hexapoda</taxon>
        <taxon>Insecta</taxon>
        <taxon>Pterygota</taxon>
        <taxon>Neoptera</taxon>
        <taxon>Endopterygota</taxon>
        <taxon>Coleoptera</taxon>
        <taxon>Polyphaga</taxon>
        <taxon>Cucujiformia</taxon>
        <taxon>Tenebrionidae</taxon>
        <taxon>Tenebrio</taxon>
    </lineage>
</organism>
<evidence type="ECO:0000313" key="2">
    <source>
        <dbReference type="EMBL" id="KAH0822241.1"/>
    </source>
</evidence>